<dbReference type="Gene3D" id="1.10.10.10">
    <property type="entry name" value="Winged helix-like DNA-binding domain superfamily/Winged helix DNA-binding domain"/>
    <property type="match status" value="1"/>
</dbReference>
<dbReference type="SUPFAM" id="SSF46894">
    <property type="entry name" value="C-terminal effector domain of the bipartite response regulators"/>
    <property type="match status" value="1"/>
</dbReference>
<protein>
    <submittedName>
        <fullName evidence="5">DNA-binding response regulator</fullName>
    </submittedName>
</protein>
<dbReference type="GO" id="GO:0006355">
    <property type="term" value="P:regulation of DNA-templated transcription"/>
    <property type="evidence" value="ECO:0007669"/>
    <property type="project" value="InterPro"/>
</dbReference>
<evidence type="ECO:0000256" key="1">
    <source>
        <dbReference type="ARBA" id="ARBA00023015"/>
    </source>
</evidence>
<dbReference type="EMBL" id="QUBQ01000003">
    <property type="protein sequence ID" value="REK74285.1"/>
    <property type="molecule type" value="Genomic_DNA"/>
</dbReference>
<dbReference type="PRINTS" id="PR00038">
    <property type="entry name" value="HTHLUXR"/>
</dbReference>
<dbReference type="PANTHER" id="PTHR44688">
    <property type="entry name" value="DNA-BINDING TRANSCRIPTIONAL ACTIVATOR DEVR_DOSR"/>
    <property type="match status" value="1"/>
</dbReference>
<organism evidence="5 6">
    <name type="scientific">Paenibacillus paeoniae</name>
    <dbReference type="NCBI Taxonomy" id="2292705"/>
    <lineage>
        <taxon>Bacteria</taxon>
        <taxon>Bacillati</taxon>
        <taxon>Bacillota</taxon>
        <taxon>Bacilli</taxon>
        <taxon>Bacillales</taxon>
        <taxon>Paenibacillaceae</taxon>
        <taxon>Paenibacillus</taxon>
    </lineage>
</organism>
<evidence type="ECO:0000313" key="6">
    <source>
        <dbReference type="Proteomes" id="UP000261905"/>
    </source>
</evidence>
<dbReference type="InterPro" id="IPR036388">
    <property type="entry name" value="WH-like_DNA-bd_sf"/>
</dbReference>
<dbReference type="InterPro" id="IPR016032">
    <property type="entry name" value="Sig_transdc_resp-reg_C-effctor"/>
</dbReference>
<keyword evidence="6" id="KW-1185">Reference proteome</keyword>
<sequence>MQRSSSPAESAICRYFGRASSEEVASPHMELTEREKEVLLLMAEGASNKEIAVKLTVTSETVKTHVRNIFKKLNVDRRIRAVAVAEKLKLLQS</sequence>
<proteinExistence type="predicted"/>
<dbReference type="PROSITE" id="PS50043">
    <property type="entry name" value="HTH_LUXR_2"/>
    <property type="match status" value="1"/>
</dbReference>
<evidence type="ECO:0000313" key="5">
    <source>
        <dbReference type="EMBL" id="REK74285.1"/>
    </source>
</evidence>
<keyword evidence="2 5" id="KW-0238">DNA-binding</keyword>
<keyword evidence="1" id="KW-0805">Transcription regulation</keyword>
<dbReference type="GO" id="GO:0003677">
    <property type="term" value="F:DNA binding"/>
    <property type="evidence" value="ECO:0007669"/>
    <property type="project" value="UniProtKB-KW"/>
</dbReference>
<comment type="caution">
    <text evidence="5">The sequence shown here is derived from an EMBL/GenBank/DDBJ whole genome shotgun (WGS) entry which is preliminary data.</text>
</comment>
<reference evidence="5 6" key="1">
    <citation type="submission" date="2018-08" db="EMBL/GenBank/DDBJ databases">
        <title>Paenibacillus sp. M4BSY-1, whole genome shotgun sequence.</title>
        <authorList>
            <person name="Tuo L."/>
        </authorList>
    </citation>
    <scope>NUCLEOTIDE SEQUENCE [LARGE SCALE GENOMIC DNA]</scope>
    <source>
        <strain evidence="5 6">M4BSY-1</strain>
    </source>
</reference>
<dbReference type="Proteomes" id="UP000261905">
    <property type="component" value="Unassembled WGS sequence"/>
</dbReference>
<dbReference type="SMART" id="SM00421">
    <property type="entry name" value="HTH_LUXR"/>
    <property type="match status" value="1"/>
</dbReference>
<feature type="domain" description="HTH luxR-type" evidence="4">
    <location>
        <begin position="24"/>
        <end position="89"/>
    </location>
</feature>
<dbReference type="PANTHER" id="PTHR44688:SF16">
    <property type="entry name" value="DNA-BINDING TRANSCRIPTIONAL ACTIVATOR DEVR_DOSR"/>
    <property type="match status" value="1"/>
</dbReference>
<evidence type="ECO:0000256" key="3">
    <source>
        <dbReference type="ARBA" id="ARBA00023163"/>
    </source>
</evidence>
<dbReference type="CDD" id="cd06170">
    <property type="entry name" value="LuxR_C_like"/>
    <property type="match status" value="1"/>
</dbReference>
<gene>
    <name evidence="5" type="ORF">DX130_17255</name>
</gene>
<dbReference type="InterPro" id="IPR000792">
    <property type="entry name" value="Tscrpt_reg_LuxR_C"/>
</dbReference>
<dbReference type="Pfam" id="PF00196">
    <property type="entry name" value="GerE"/>
    <property type="match status" value="1"/>
</dbReference>
<dbReference type="OrthoDB" id="197134at2"/>
<evidence type="ECO:0000259" key="4">
    <source>
        <dbReference type="PROSITE" id="PS50043"/>
    </source>
</evidence>
<dbReference type="AlphaFoldDB" id="A0A371PED9"/>
<accession>A0A371PED9</accession>
<keyword evidence="3" id="KW-0804">Transcription</keyword>
<name>A0A371PED9_9BACL</name>
<dbReference type="PROSITE" id="PS00622">
    <property type="entry name" value="HTH_LUXR_1"/>
    <property type="match status" value="1"/>
</dbReference>
<evidence type="ECO:0000256" key="2">
    <source>
        <dbReference type="ARBA" id="ARBA00023125"/>
    </source>
</evidence>